<gene>
    <name evidence="1" type="ORF">P171DRAFT_95022</name>
</gene>
<organism evidence="1 2">
    <name type="scientific">Karstenula rhodostoma CBS 690.94</name>
    <dbReference type="NCBI Taxonomy" id="1392251"/>
    <lineage>
        <taxon>Eukaryota</taxon>
        <taxon>Fungi</taxon>
        <taxon>Dikarya</taxon>
        <taxon>Ascomycota</taxon>
        <taxon>Pezizomycotina</taxon>
        <taxon>Dothideomycetes</taxon>
        <taxon>Pleosporomycetidae</taxon>
        <taxon>Pleosporales</taxon>
        <taxon>Massarineae</taxon>
        <taxon>Didymosphaeriaceae</taxon>
        <taxon>Karstenula</taxon>
    </lineage>
</organism>
<proteinExistence type="predicted"/>
<name>A0A9P4PDT1_9PLEO</name>
<accession>A0A9P4PDT1</accession>
<dbReference type="EMBL" id="MU001506">
    <property type="protein sequence ID" value="KAF2441333.1"/>
    <property type="molecule type" value="Genomic_DNA"/>
</dbReference>
<evidence type="ECO:0000313" key="1">
    <source>
        <dbReference type="EMBL" id="KAF2441333.1"/>
    </source>
</evidence>
<evidence type="ECO:0000313" key="2">
    <source>
        <dbReference type="Proteomes" id="UP000799764"/>
    </source>
</evidence>
<reference evidence="1" key="1">
    <citation type="journal article" date="2020" name="Stud. Mycol.">
        <title>101 Dothideomycetes genomes: a test case for predicting lifestyles and emergence of pathogens.</title>
        <authorList>
            <person name="Haridas S."/>
            <person name="Albert R."/>
            <person name="Binder M."/>
            <person name="Bloem J."/>
            <person name="Labutti K."/>
            <person name="Salamov A."/>
            <person name="Andreopoulos B."/>
            <person name="Baker S."/>
            <person name="Barry K."/>
            <person name="Bills G."/>
            <person name="Bluhm B."/>
            <person name="Cannon C."/>
            <person name="Castanera R."/>
            <person name="Culley D."/>
            <person name="Daum C."/>
            <person name="Ezra D."/>
            <person name="Gonzalez J."/>
            <person name="Henrissat B."/>
            <person name="Kuo A."/>
            <person name="Liang C."/>
            <person name="Lipzen A."/>
            <person name="Lutzoni F."/>
            <person name="Magnuson J."/>
            <person name="Mondo S."/>
            <person name="Nolan M."/>
            <person name="Ohm R."/>
            <person name="Pangilinan J."/>
            <person name="Park H.-J."/>
            <person name="Ramirez L."/>
            <person name="Alfaro M."/>
            <person name="Sun H."/>
            <person name="Tritt A."/>
            <person name="Yoshinaga Y."/>
            <person name="Zwiers L.-H."/>
            <person name="Turgeon B."/>
            <person name="Goodwin S."/>
            <person name="Spatafora J."/>
            <person name="Crous P."/>
            <person name="Grigoriev I."/>
        </authorList>
    </citation>
    <scope>NUCLEOTIDE SEQUENCE</scope>
    <source>
        <strain evidence="1">CBS 690.94</strain>
    </source>
</reference>
<dbReference type="Proteomes" id="UP000799764">
    <property type="component" value="Unassembled WGS sequence"/>
</dbReference>
<sequence>MLSPSTAQASLPRPAPAPSTVVPVVVVAVAGWRLDVPEVLVARAAAGGTVLSPSVLPLAHHVLAAIHTGARHAGATGPSWRNLDVVRRVVRYRRRRRWERGGRRLDEDWHRLGSRNGHRPGRRHCEVAGARRLAHHLLRDARDTAHRFTPTRRPVARHTVRHDDILVLSHFDKTHCCAGSSPQCTCAWRRCDRLVIRGRPRSRVGPRETVTGRARKRSGWLHRRLEIGMVATTM</sequence>
<protein>
    <submittedName>
        <fullName evidence="1">Uncharacterized protein</fullName>
    </submittedName>
</protein>
<comment type="caution">
    <text evidence="1">The sequence shown here is derived from an EMBL/GenBank/DDBJ whole genome shotgun (WGS) entry which is preliminary data.</text>
</comment>
<keyword evidence="2" id="KW-1185">Reference proteome</keyword>
<dbReference type="AlphaFoldDB" id="A0A9P4PDT1"/>